<comment type="cofactor">
    <cofactor evidence="1 8">
        <name>Mg(2+)</name>
        <dbReference type="ChEBI" id="CHEBI:18420"/>
    </cofactor>
</comment>
<evidence type="ECO:0000256" key="8">
    <source>
        <dbReference type="HAMAP-Rule" id="MF_00265"/>
    </source>
</evidence>
<dbReference type="PATRIC" id="fig|106592.7.peg.6578"/>
<dbReference type="RefSeq" id="WP_053253261.1">
    <property type="nucleotide sequence ID" value="NZ_LGAP01000056.1"/>
</dbReference>
<keyword evidence="8" id="KW-0800">Toxin</keyword>
<keyword evidence="6 8" id="KW-0460">Magnesium</keyword>
<dbReference type="PANTHER" id="PTHR33653">
    <property type="entry name" value="RIBONUCLEASE VAPC2"/>
    <property type="match status" value="1"/>
</dbReference>
<dbReference type="CDD" id="cd09871">
    <property type="entry name" value="PIN_MtVapC28-VapC30-like"/>
    <property type="match status" value="1"/>
</dbReference>
<dbReference type="Proteomes" id="UP000037425">
    <property type="component" value="Unassembled WGS sequence"/>
</dbReference>
<reference evidence="11" key="1">
    <citation type="submission" date="2015-07" db="EMBL/GenBank/DDBJ databases">
        <title>Whole genome sequence of an Ensifer adhaerens strain isolated from a cave pool in the Wind Cave National Park.</title>
        <authorList>
            <person name="Eng W.W.H."/>
            <person name="Gan H.M."/>
            <person name="Barton H.A."/>
            <person name="Savka M.A."/>
        </authorList>
    </citation>
    <scope>NUCLEOTIDE SEQUENCE [LARGE SCALE GENOMIC DNA]</scope>
    <source>
        <strain evidence="11">SD006</strain>
    </source>
</reference>
<evidence type="ECO:0000256" key="2">
    <source>
        <dbReference type="ARBA" id="ARBA00022649"/>
    </source>
</evidence>
<comment type="function">
    <text evidence="8">Toxic component of a toxin-antitoxin (TA) system. An RNase.</text>
</comment>
<comment type="similarity">
    <text evidence="7 8">Belongs to the PINc/VapC protein family.</text>
</comment>
<keyword evidence="4 8" id="KW-0479">Metal-binding</keyword>
<evidence type="ECO:0000259" key="9">
    <source>
        <dbReference type="Pfam" id="PF01850"/>
    </source>
</evidence>
<evidence type="ECO:0000256" key="1">
    <source>
        <dbReference type="ARBA" id="ARBA00001946"/>
    </source>
</evidence>
<dbReference type="InterPro" id="IPR050556">
    <property type="entry name" value="Type_II_TA_system_RNase"/>
</dbReference>
<evidence type="ECO:0000256" key="5">
    <source>
        <dbReference type="ARBA" id="ARBA00022801"/>
    </source>
</evidence>
<accession>A0A0L8BCN4</accession>
<evidence type="ECO:0000256" key="7">
    <source>
        <dbReference type="ARBA" id="ARBA00038093"/>
    </source>
</evidence>
<evidence type="ECO:0000256" key="3">
    <source>
        <dbReference type="ARBA" id="ARBA00022722"/>
    </source>
</evidence>
<feature type="binding site" evidence="8">
    <location>
        <position position="99"/>
    </location>
    <ligand>
        <name>Mg(2+)</name>
        <dbReference type="ChEBI" id="CHEBI:18420"/>
    </ligand>
</feature>
<dbReference type="Pfam" id="PF01850">
    <property type="entry name" value="PIN"/>
    <property type="match status" value="1"/>
</dbReference>
<name>A0A0L8BCN4_ENSAD</name>
<dbReference type="PANTHER" id="PTHR33653:SF1">
    <property type="entry name" value="RIBONUCLEASE VAPC2"/>
    <property type="match status" value="1"/>
</dbReference>
<proteinExistence type="inferred from homology"/>
<evidence type="ECO:0000313" key="10">
    <source>
        <dbReference type="EMBL" id="KOF12471.1"/>
    </source>
</evidence>
<dbReference type="GO" id="GO:0000287">
    <property type="term" value="F:magnesium ion binding"/>
    <property type="evidence" value="ECO:0007669"/>
    <property type="project" value="UniProtKB-UniRule"/>
</dbReference>
<dbReference type="SUPFAM" id="SSF88723">
    <property type="entry name" value="PIN domain-like"/>
    <property type="match status" value="1"/>
</dbReference>
<keyword evidence="2 8" id="KW-1277">Toxin-antitoxin system</keyword>
<organism evidence="10 11">
    <name type="scientific">Ensifer adhaerens</name>
    <name type="common">Sinorhizobium morelense</name>
    <dbReference type="NCBI Taxonomy" id="106592"/>
    <lineage>
        <taxon>Bacteria</taxon>
        <taxon>Pseudomonadati</taxon>
        <taxon>Pseudomonadota</taxon>
        <taxon>Alphaproteobacteria</taxon>
        <taxon>Hyphomicrobiales</taxon>
        <taxon>Rhizobiaceae</taxon>
        <taxon>Sinorhizobium/Ensifer group</taxon>
        <taxon>Ensifer</taxon>
    </lineage>
</organism>
<keyword evidence="5 8" id="KW-0378">Hydrolase</keyword>
<dbReference type="GO" id="GO:0090729">
    <property type="term" value="F:toxin activity"/>
    <property type="evidence" value="ECO:0007669"/>
    <property type="project" value="UniProtKB-KW"/>
</dbReference>
<dbReference type="EC" id="3.1.-.-" evidence="8"/>
<evidence type="ECO:0000256" key="4">
    <source>
        <dbReference type="ARBA" id="ARBA00022723"/>
    </source>
</evidence>
<dbReference type="GO" id="GO:0016787">
    <property type="term" value="F:hydrolase activity"/>
    <property type="evidence" value="ECO:0007669"/>
    <property type="project" value="UniProtKB-KW"/>
</dbReference>
<dbReference type="OrthoDB" id="32625at2"/>
<dbReference type="GO" id="GO:0004540">
    <property type="term" value="F:RNA nuclease activity"/>
    <property type="evidence" value="ECO:0007669"/>
    <property type="project" value="InterPro"/>
</dbReference>
<protein>
    <recommendedName>
        <fullName evidence="8">Ribonuclease VapC</fullName>
        <shortName evidence="8">RNase VapC</shortName>
        <ecNumber evidence="8">3.1.-.-</ecNumber>
    </recommendedName>
    <alternativeName>
        <fullName evidence="8">Toxin VapC</fullName>
    </alternativeName>
</protein>
<feature type="binding site" evidence="8">
    <location>
        <position position="4"/>
    </location>
    <ligand>
        <name>Mg(2+)</name>
        <dbReference type="ChEBI" id="CHEBI:18420"/>
    </ligand>
</feature>
<sequence length="128" mass="13950">MVIDTSAIVAIAFNEPDAETYEQKVVDAPRRFISAATILELAIVIEARLGEAGAAELDLWLYKAGVEIVAVDAEQIAVARRAWRSYGKGRHPAGLNYGDCFSYALAKTRGEPLLYKGDDFSRTDIEAA</sequence>
<dbReference type="HAMAP" id="MF_00265">
    <property type="entry name" value="VapC_Nob1"/>
    <property type="match status" value="1"/>
</dbReference>
<evidence type="ECO:0000256" key="6">
    <source>
        <dbReference type="ARBA" id="ARBA00022842"/>
    </source>
</evidence>
<dbReference type="AlphaFoldDB" id="A0A0L8BCN4"/>
<dbReference type="InterPro" id="IPR022907">
    <property type="entry name" value="VapC_family"/>
</dbReference>
<dbReference type="InterPro" id="IPR029060">
    <property type="entry name" value="PIN-like_dom_sf"/>
</dbReference>
<feature type="domain" description="PIN" evidence="9">
    <location>
        <begin position="1"/>
        <end position="124"/>
    </location>
</feature>
<dbReference type="EMBL" id="LGAP01000056">
    <property type="protein sequence ID" value="KOF12471.1"/>
    <property type="molecule type" value="Genomic_DNA"/>
</dbReference>
<keyword evidence="3 8" id="KW-0540">Nuclease</keyword>
<evidence type="ECO:0000313" key="11">
    <source>
        <dbReference type="Proteomes" id="UP000037425"/>
    </source>
</evidence>
<dbReference type="Gene3D" id="3.40.50.1010">
    <property type="entry name" value="5'-nuclease"/>
    <property type="match status" value="1"/>
</dbReference>
<gene>
    <name evidence="8" type="primary">vapC</name>
    <name evidence="10" type="ORF">AC244_34235</name>
</gene>
<dbReference type="InterPro" id="IPR002716">
    <property type="entry name" value="PIN_dom"/>
</dbReference>
<comment type="caution">
    <text evidence="10">The sequence shown here is derived from an EMBL/GenBank/DDBJ whole genome shotgun (WGS) entry which is preliminary data.</text>
</comment>